<dbReference type="PANTHER" id="PTHR43309">
    <property type="entry name" value="5-OXOPROLINASE SUBUNIT C"/>
    <property type="match status" value="1"/>
</dbReference>
<dbReference type="GO" id="GO:0016787">
    <property type="term" value="F:hydrolase activity"/>
    <property type="evidence" value="ECO:0007669"/>
    <property type="project" value="UniProtKB-KW"/>
</dbReference>
<evidence type="ECO:0000259" key="4">
    <source>
        <dbReference type="SMART" id="SM00797"/>
    </source>
</evidence>
<dbReference type="SUPFAM" id="SSF50891">
    <property type="entry name" value="Cyclophilin-like"/>
    <property type="match status" value="1"/>
</dbReference>
<keyword evidence="3" id="KW-0067">ATP-binding</keyword>
<keyword evidence="6" id="KW-1185">Reference proteome</keyword>
<evidence type="ECO:0000256" key="3">
    <source>
        <dbReference type="ARBA" id="ARBA00022840"/>
    </source>
</evidence>
<proteinExistence type="predicted"/>
<protein>
    <submittedName>
        <fullName evidence="5">Allophanate hydrolase</fullName>
    </submittedName>
</protein>
<dbReference type="InterPro" id="IPR029000">
    <property type="entry name" value="Cyclophilin-like_dom_sf"/>
</dbReference>
<dbReference type="Gene3D" id="2.40.100.10">
    <property type="entry name" value="Cyclophilin-like"/>
    <property type="match status" value="1"/>
</dbReference>
<dbReference type="SMART" id="SM00797">
    <property type="entry name" value="AHS2"/>
    <property type="match status" value="1"/>
</dbReference>
<dbReference type="KEGG" id="pagb:AWM79_20200"/>
<organism evidence="5 6">
    <name type="scientific">Pseudomonas agarici</name>
    <dbReference type="NCBI Taxonomy" id="46677"/>
    <lineage>
        <taxon>Bacteria</taxon>
        <taxon>Pseudomonadati</taxon>
        <taxon>Pseudomonadota</taxon>
        <taxon>Gammaproteobacteria</taxon>
        <taxon>Pseudomonadales</taxon>
        <taxon>Pseudomonadaceae</taxon>
        <taxon>Pseudomonas</taxon>
    </lineage>
</organism>
<sequence length="324" mass="34985">MIEILSTGVLNSVQDLGRKGYLNIGVGHSGAMDCPALTIANLLVGNDINDAGLEIALFPFKLKFIDDCRFALTGANAKAHLDQIELPPHWSMDAKAGQTLTILTPTEGARMYLAFSGGIDVPLVMNSRSTDLKTGFGGFQGRGLLRGDRLPMCHTTAKSPRSGVGAAIARQLPGKDFEVSIRVMPSAEFDWFDESAKFDFFNQPWTLTQEANRMGMRFCGPSLKLARALELFSHGILPGTVQVPPSGQPIVQMAEANTCGGYPKIVNVISADLWLLAQTPIGATIRFVQVDYASSHQAQEKQYAYLSDLGRALAALVRTTLPSN</sequence>
<dbReference type="InterPro" id="IPR052708">
    <property type="entry name" value="PxpC"/>
</dbReference>
<dbReference type="InterPro" id="IPR003778">
    <property type="entry name" value="CT_A_B"/>
</dbReference>
<gene>
    <name evidence="5" type="ORF">AWM79_20200</name>
</gene>
<dbReference type="EMBL" id="CP014135">
    <property type="protein sequence ID" value="AMB87488.1"/>
    <property type="molecule type" value="Genomic_DNA"/>
</dbReference>
<evidence type="ECO:0000313" key="6">
    <source>
        <dbReference type="Proteomes" id="UP000063229"/>
    </source>
</evidence>
<accession>A0A0X1T614</accession>
<dbReference type="Proteomes" id="UP000063229">
    <property type="component" value="Chromosome"/>
</dbReference>
<evidence type="ECO:0000256" key="2">
    <source>
        <dbReference type="ARBA" id="ARBA00022801"/>
    </source>
</evidence>
<dbReference type="PANTHER" id="PTHR43309:SF3">
    <property type="entry name" value="5-OXOPROLINASE SUBUNIT C"/>
    <property type="match status" value="1"/>
</dbReference>
<dbReference type="STRING" id="46677.AWM79_20200"/>
<feature type="domain" description="Carboxyltransferase" evidence="4">
    <location>
        <begin position="23"/>
        <end position="305"/>
    </location>
</feature>
<keyword evidence="2 5" id="KW-0378">Hydrolase</keyword>
<dbReference type="Pfam" id="PF02626">
    <property type="entry name" value="CT_A_B"/>
    <property type="match status" value="1"/>
</dbReference>
<dbReference type="GO" id="GO:0005524">
    <property type="term" value="F:ATP binding"/>
    <property type="evidence" value="ECO:0007669"/>
    <property type="project" value="UniProtKB-KW"/>
</dbReference>
<name>A0A0X1T614_PSEAA</name>
<evidence type="ECO:0000256" key="1">
    <source>
        <dbReference type="ARBA" id="ARBA00022741"/>
    </source>
</evidence>
<reference evidence="5 6" key="1">
    <citation type="submission" date="2016-01" db="EMBL/GenBank/DDBJ databases">
        <authorList>
            <person name="McClelland M."/>
            <person name="Jain A."/>
            <person name="Saraogi P."/>
            <person name="Mendelson R."/>
            <person name="Westerman R."/>
            <person name="SanMiguel P."/>
            <person name="Csonka L."/>
        </authorList>
    </citation>
    <scope>NUCLEOTIDE SEQUENCE [LARGE SCALE GENOMIC DNA]</scope>
    <source>
        <strain evidence="5 6">NCPPB 2472</strain>
    </source>
</reference>
<dbReference type="NCBIfam" id="TIGR00724">
    <property type="entry name" value="urea_amlyse_rel"/>
    <property type="match status" value="1"/>
</dbReference>
<dbReference type="RefSeq" id="WP_060783627.1">
    <property type="nucleotide sequence ID" value="NZ_CP014135.1"/>
</dbReference>
<keyword evidence="1" id="KW-0547">Nucleotide-binding</keyword>
<dbReference type="AlphaFoldDB" id="A0A0X1T614"/>
<evidence type="ECO:0000313" key="5">
    <source>
        <dbReference type="EMBL" id="AMB87488.1"/>
    </source>
</evidence>